<dbReference type="Gene3D" id="3.10.450.50">
    <property type="match status" value="1"/>
</dbReference>
<sequence>MVKRNDPCPCGSGKKYKKCCEGKQQVTVETVQIEELERVLQTFYLEYPERKDVRAYIEHVGTWQPKLESVLQRELIEAIALDDFFFHQEPSIWKSYLKKTKKKAVRPSTVKVLEDWSHPALFIGTVSVVEENYFKASHLLTNEELYIRRENDKPIPEGMHVFAFILPDGTKKLSHYLAVSTLIFFPEDHLKVFEEFKKNFEASEKKVGAFLKEQHLAFWELLVSNGYKGEEFTNFESTVLTQVKEFLEQNDRETAPMLELLEDYLIEGQPTARKEAAIAAGAIRYGQEKELFESLSMTVKEIAATFDISASSLTKYYQDLNSYVETK</sequence>
<dbReference type="RefSeq" id="WP_069480837.1">
    <property type="nucleotide sequence ID" value="NZ_JACUVP010000001.1"/>
</dbReference>
<proteinExistence type="predicted"/>
<protein>
    <submittedName>
        <fullName evidence="1">Metal-binding protein</fullName>
    </submittedName>
</protein>
<name>A0A1E4R5P3_9BACI</name>
<dbReference type="Pfam" id="PF02810">
    <property type="entry name" value="SEC-C"/>
    <property type="match status" value="1"/>
</dbReference>
<dbReference type="Proteomes" id="UP000094784">
    <property type="component" value="Unassembled WGS sequence"/>
</dbReference>
<gene>
    <name evidence="1" type="ORF">BG258_07695</name>
</gene>
<accession>A0A1E4R5P3</accession>
<reference evidence="1 2" key="1">
    <citation type="submission" date="2016-09" db="EMBL/GenBank/DDBJ databases">
        <title>Draft genome sequence of the soil isolate, Lysinibacillus fusiformis M5, a potential hypoxanthine producer.</title>
        <authorList>
            <person name="Gallegos-Monterrosa R."/>
            <person name="Maroti G."/>
            <person name="Balint B."/>
            <person name="Kovacs A.T."/>
        </authorList>
    </citation>
    <scope>NUCLEOTIDE SEQUENCE [LARGE SCALE GENOMIC DNA]</scope>
    <source>
        <strain evidence="1 2">M5</strain>
    </source>
</reference>
<dbReference type="SUPFAM" id="SSF103642">
    <property type="entry name" value="Sec-C motif"/>
    <property type="match status" value="1"/>
</dbReference>
<dbReference type="EMBL" id="MECQ01000001">
    <property type="protein sequence ID" value="ODV55792.1"/>
    <property type="molecule type" value="Genomic_DNA"/>
</dbReference>
<organism evidence="1 2">
    <name type="scientific">Lysinibacillus fusiformis</name>
    <dbReference type="NCBI Taxonomy" id="28031"/>
    <lineage>
        <taxon>Bacteria</taxon>
        <taxon>Bacillati</taxon>
        <taxon>Bacillota</taxon>
        <taxon>Bacilli</taxon>
        <taxon>Bacillales</taxon>
        <taxon>Bacillaceae</taxon>
        <taxon>Lysinibacillus</taxon>
    </lineage>
</organism>
<dbReference type="AlphaFoldDB" id="A0A1E4R5P3"/>
<evidence type="ECO:0000313" key="1">
    <source>
        <dbReference type="EMBL" id="ODV55792.1"/>
    </source>
</evidence>
<dbReference type="InterPro" id="IPR004027">
    <property type="entry name" value="SEC_C_motif"/>
</dbReference>
<comment type="caution">
    <text evidence="1">The sequence shown here is derived from an EMBL/GenBank/DDBJ whole genome shotgun (WGS) entry which is preliminary data.</text>
</comment>
<evidence type="ECO:0000313" key="2">
    <source>
        <dbReference type="Proteomes" id="UP000094784"/>
    </source>
</evidence>
<dbReference type="OrthoDB" id="6399948at2"/>